<name>A0A176TB63_9FLAO</name>
<dbReference type="Proteomes" id="UP000076923">
    <property type="component" value="Unassembled WGS sequence"/>
</dbReference>
<keyword evidence="2" id="KW-1185">Reference proteome</keyword>
<dbReference type="STRING" id="1333662.LPB303_09080"/>
<sequence length="281" mass="31628">MRFLHKIAFLLFLITNTFVFGQTPGFNYQALILNNEEIQIPGTNVSENKVPLGLEDIALRFTITNEAGIEYIEEHLINTDENGMVSVIVGEGIPIKETFNNIYWDGKLKYLNVELNILNNTDGFVFLDSQKILYIPQSESRNGNGNIKALNGLYMNDNSMKLGGILIEPTTITTNETNTLAFIGLQESTNTEDKIVVIDKSTGILRQKSTSTILQKTQVIINAREGQLEFTTPLNITSIHKIEVYRNGVNINFTAINNSTIKLELDAKCYQDDKIKIIQLY</sequence>
<protein>
    <submittedName>
        <fullName evidence="1">Uncharacterized protein</fullName>
    </submittedName>
</protein>
<gene>
    <name evidence="1" type="ORF">LPB303_09080</name>
</gene>
<comment type="caution">
    <text evidence="1">The sequence shown here is derived from an EMBL/GenBank/DDBJ whole genome shotgun (WGS) entry which is preliminary data.</text>
</comment>
<dbReference type="OrthoDB" id="9808953at2"/>
<evidence type="ECO:0000313" key="1">
    <source>
        <dbReference type="EMBL" id="OAD45080.1"/>
    </source>
</evidence>
<dbReference type="RefSeq" id="WP_068449712.1">
    <property type="nucleotide sequence ID" value="NZ_CANKUV010000006.1"/>
</dbReference>
<dbReference type="AlphaFoldDB" id="A0A176TB63"/>
<organism evidence="1 2">
    <name type="scientific">Polaribacter atrinae</name>
    <dbReference type="NCBI Taxonomy" id="1333662"/>
    <lineage>
        <taxon>Bacteria</taxon>
        <taxon>Pseudomonadati</taxon>
        <taxon>Bacteroidota</taxon>
        <taxon>Flavobacteriia</taxon>
        <taxon>Flavobacteriales</taxon>
        <taxon>Flavobacteriaceae</taxon>
    </lineage>
</organism>
<accession>A0A176TB63</accession>
<evidence type="ECO:0000313" key="2">
    <source>
        <dbReference type="Proteomes" id="UP000076923"/>
    </source>
</evidence>
<proteinExistence type="predicted"/>
<dbReference type="EMBL" id="LVWE01000032">
    <property type="protein sequence ID" value="OAD45080.1"/>
    <property type="molecule type" value="Genomic_DNA"/>
</dbReference>
<reference evidence="1 2" key="1">
    <citation type="submission" date="2016-02" db="EMBL/GenBank/DDBJ databases">
        <title>Draft genome sequence of Polaribacter atrinae KACC17473.</title>
        <authorList>
            <person name="Shin S.-K."/>
            <person name="Yi H."/>
        </authorList>
    </citation>
    <scope>NUCLEOTIDE SEQUENCE [LARGE SCALE GENOMIC DNA]</scope>
    <source>
        <strain evidence="1 2">KACC 17473</strain>
    </source>
</reference>